<evidence type="ECO:0000259" key="1">
    <source>
        <dbReference type="Pfam" id="PF18029"/>
    </source>
</evidence>
<dbReference type="PANTHER" id="PTHR35908">
    <property type="entry name" value="HYPOTHETICAL FUSION PROTEIN"/>
    <property type="match status" value="1"/>
</dbReference>
<dbReference type="PANTHER" id="PTHR35908:SF1">
    <property type="entry name" value="CONSERVED PROTEIN"/>
    <property type="match status" value="1"/>
</dbReference>
<dbReference type="Proteomes" id="UP000677804">
    <property type="component" value="Chromosome"/>
</dbReference>
<dbReference type="EMBL" id="CP074405">
    <property type="protein sequence ID" value="QVI60872.1"/>
    <property type="molecule type" value="Genomic_DNA"/>
</dbReference>
<dbReference type="InterPro" id="IPR041581">
    <property type="entry name" value="Glyoxalase_6"/>
</dbReference>
<dbReference type="Pfam" id="PF18029">
    <property type="entry name" value="Glyoxalase_6"/>
    <property type="match status" value="1"/>
</dbReference>
<keyword evidence="3" id="KW-1185">Reference proteome</keyword>
<reference evidence="2 3" key="1">
    <citation type="submission" date="2021-05" db="EMBL/GenBank/DDBJ databases">
        <title>Novel species in genus Cellulomonas.</title>
        <authorList>
            <person name="Zhang G."/>
        </authorList>
    </citation>
    <scope>NUCLEOTIDE SEQUENCE [LARGE SCALE GENOMIC DNA]</scope>
    <source>
        <strain evidence="3">zg-ZUI222</strain>
    </source>
</reference>
<proteinExistence type="predicted"/>
<dbReference type="Gene3D" id="3.10.180.10">
    <property type="entry name" value="2,3-Dihydroxybiphenyl 1,2-Dioxygenase, domain 1"/>
    <property type="match status" value="1"/>
</dbReference>
<sequence>MDRRLQIVFDAHDPLALGTFWQEALGYVREAPPEGFASWEETLRAWGLPEDRWNDANAIVDPEGSGPRIFLQKVPEGKTAKNRVHLDVGLPGAPARPGERRVDGIRARAGELEALGASRVREHDDEVQGFWIVMQDPEGNEFCLV</sequence>
<evidence type="ECO:0000313" key="2">
    <source>
        <dbReference type="EMBL" id="QVI60872.1"/>
    </source>
</evidence>
<organism evidence="2 3">
    <name type="scientific">Cellulomonas wangleii</name>
    <dbReference type="NCBI Taxonomy" id="2816956"/>
    <lineage>
        <taxon>Bacteria</taxon>
        <taxon>Bacillati</taxon>
        <taxon>Actinomycetota</taxon>
        <taxon>Actinomycetes</taxon>
        <taxon>Micrococcales</taxon>
        <taxon>Cellulomonadaceae</taxon>
        <taxon>Cellulomonas</taxon>
    </lineage>
</organism>
<protein>
    <submittedName>
        <fullName evidence="2">VOC family protein</fullName>
    </submittedName>
</protein>
<name>A0ABX8D4B6_9CELL</name>
<dbReference type="SUPFAM" id="SSF54593">
    <property type="entry name" value="Glyoxalase/Bleomycin resistance protein/Dihydroxybiphenyl dioxygenase"/>
    <property type="match status" value="1"/>
</dbReference>
<dbReference type="RefSeq" id="WP_207342181.1">
    <property type="nucleotide sequence ID" value="NZ_CP074405.1"/>
</dbReference>
<dbReference type="InterPro" id="IPR029068">
    <property type="entry name" value="Glyas_Bleomycin-R_OHBP_Dase"/>
</dbReference>
<evidence type="ECO:0000313" key="3">
    <source>
        <dbReference type="Proteomes" id="UP000677804"/>
    </source>
</evidence>
<feature type="domain" description="Glyoxalase-like" evidence="1">
    <location>
        <begin position="6"/>
        <end position="145"/>
    </location>
</feature>
<accession>A0ABX8D4B6</accession>
<gene>
    <name evidence="2" type="ORF">KG103_09930</name>
</gene>